<protein>
    <submittedName>
        <fullName evidence="2">Uncharacterized protein</fullName>
    </submittedName>
</protein>
<evidence type="ECO:0000256" key="1">
    <source>
        <dbReference type="SAM" id="MobiDB-lite"/>
    </source>
</evidence>
<feature type="compositionally biased region" description="Low complexity" evidence="1">
    <location>
        <begin position="1587"/>
        <end position="1602"/>
    </location>
</feature>
<organism evidence="2">
    <name type="scientific">Plasmodium falciparum Santa Lucia</name>
    <dbReference type="NCBI Taxonomy" id="478859"/>
    <lineage>
        <taxon>Eukaryota</taxon>
        <taxon>Sar</taxon>
        <taxon>Alveolata</taxon>
        <taxon>Apicomplexa</taxon>
        <taxon>Aconoidasida</taxon>
        <taxon>Haemosporida</taxon>
        <taxon>Plasmodiidae</taxon>
        <taxon>Plasmodium</taxon>
        <taxon>Plasmodium (Laverania)</taxon>
    </lineage>
</organism>
<dbReference type="Proteomes" id="UP000030666">
    <property type="component" value="Unassembled WGS sequence"/>
</dbReference>
<gene>
    <name evidence="2" type="ORF">PFAG_01457</name>
</gene>
<feature type="region of interest" description="Disordered" evidence="1">
    <location>
        <begin position="1066"/>
        <end position="1089"/>
    </location>
</feature>
<sequence>MDNTMNLSTFEKFNNCSNSLNINQHEDISFEKINNINKMEKVDIINKNVNSKNNNSHNNDNHDDDNNNNINNDVIFTNFCTNSNSENSLAKKILDSDDMSSVIHNYNNHNNINYHKNYHDDNNMNNICVNIQKEYLNNNITYLTNYHQNNHLMEKTKKKKNYPCNNYKDKHTHYQYHISQNKDISKSNEHIDESNFIKKVSFQSNTYDNKNYPCDQTDTINIIFMHKYIYLKNLKKRNYFKKVIMEKSKNHQHRTRNKKFTNNIDTNLNNTKQFIEKYTNDDNYYNVLNKHLQNIYNTIENNKLNNYTNKINNHTYNINKKNIILYKKQKKYNIFYNKYIKSINRDHFKKYFFLLLYRYHISRHTYPNYVFPDIKMVNTNLSLHKMFYFYKNYIVYMDPYYSTYINIHNNINCMKLKNTTQFNTLKNKLSTYNYTNNKEQHKNLNNTIDYNGGHAELNNDDALTQIHNIKDDNITNVKKCTNEYYNYNDNKNHNSSCNHNIINYPSTSCQNTKHVTFCFISDNQSTKKKKKKKIKKKILNGKVELSAEPIFDKNKDQGKSQILFQNRDEQMEYNNIYTINKNNMINELKKKNIKKLMKKKNYEHNYDNNNNNNNNDSQTSHSNDISNNLTSHNISISEIYKNSCLRNLNKIREVTDEINMPKYEKNDEHQILHDEILSSSQLDKCVQKGRKKKLGNINDEKTSNIYHIKKNKDNDNISIDKIKENNYFNNFPLDGYHDNNIKSSYNFDGDEDAIKEVQKYIDYIIENEDVDISKINITLNKTYVKINFFLKKYILQYEEFKNSNILFCFGESSEEEVLSERCTSKENVSNKIGNINDACDKTKNDDLINKKKPKQPKNRKINYDAIDTMWQPHFHPHNQEFRVRYRYKGSMRLKTISCKHFGYSNSKKISILFLLRWILCGKQIAEKTKRSRLSICDIDEGRLQELLASKKQKKLSLDIPDDKKEIEKLMLDKKKSLKVKRRKKAMSLDEEKVKKWFSKNMKNDEFYERLYKFNNFVLNNCKDDKVLNKINNIIYNYESEMKKCEKDVGINRVHCDDNKYNDDIKYRRKKKRKSNEEEEEEEKKKKNNMDLPCCDKDNYIINKKLKKNHKKNNDTNDTNDSNNNNNNNNISTEQRIPFCIGKQKEMFLKFFKTNMINGNIIQNKYKSSNDKSNNIKVIEDMNNIILDENMYNIAKNICLNNKMDVKNKEYVILSDENNIKRNNIINNNDNDDNNNNYDDDDDDNIVYGSNKHINNKQRVKKKNNKMVTSCDLLNILSTKNDINDLFIINSENIRNKENLKAANNCLTELKKSIYIKNKNKNMNKIRYSNINDNFIELLNNENIMNNMKISKDKEEKKMEDDNMVNDQTNTLIKTKKKDDIEDSMLYAVYNRLFDLNNKELENDKNINIPNLSTNYDKGSCLFTQSSEELNKNLIDKNSCKKISNVSTCPSLGRNHLLCRDENLRSDNNMCSRSFSHVYKQKNYDIRNNDDMINNNIISVLCNNEKKGMDKDNNISYILKNIKNPNMFNMLFKKKSNNNLLDIKSNYYDYMKEIEIANNKHLEKAYVELLFREYMKINNKDLSKIDSSRGSIKKSSSNSMDSSYNPNMKHRKSKMVDNDNINDICNNNNNNNNKNNKKNNNKNNKKNNNYNNNNTPVDMCENNYIDTHNSCNNNYSNKINSLVNDVNAYKRILEKYESTHDMNNNKEKMIYQAVKELINSKDVLHKEEKKRKQKTDNKENDLINILNIRKCNDIHGHDNVNNDDYNVITSTSRNVQMNNLYQEKKNLKESEKIHKKYLSHVMYDKKNFDLIKNFIAAIKNNTLQQKEEEQYKNHEEKEKYIHNDTLYEDKIISSLLKNPHILNHKNNMNFKNYNHSDYNNSSDITKEKKKNISVFDENDDEIFTYYMSLKNNLPNIKNINNIKNMF</sequence>
<dbReference type="EMBL" id="KE123485">
    <property type="protein sequence ID" value="EUT89304.1"/>
    <property type="molecule type" value="Genomic_DNA"/>
</dbReference>
<evidence type="ECO:0000313" key="2">
    <source>
        <dbReference type="EMBL" id="EUT89304.1"/>
    </source>
</evidence>
<feature type="region of interest" description="Disordered" evidence="1">
    <location>
        <begin position="1584"/>
        <end position="1653"/>
    </location>
</feature>
<feature type="compositionally biased region" description="Basic residues" evidence="1">
    <location>
        <begin position="1634"/>
        <end position="1644"/>
    </location>
</feature>
<reference evidence="2" key="1">
    <citation type="submission" date="2013-02" db="EMBL/GenBank/DDBJ databases">
        <title>The Genome Sequence of Plasmodium falciparum Santa Lucia.</title>
        <authorList>
            <consortium name="The Broad Institute Genome Sequencing Platform"/>
            <consortium name="The Broad Institute Genome Sequencing Center for Infectious Disease"/>
            <person name="Neafsey D."/>
            <person name="Cheeseman I."/>
            <person name="Volkman S."/>
            <person name="Adams J."/>
            <person name="Walker B."/>
            <person name="Young S.K."/>
            <person name="Zeng Q."/>
            <person name="Gargeya S."/>
            <person name="Fitzgerald M."/>
            <person name="Haas B."/>
            <person name="Abouelleil A."/>
            <person name="Alvarado L."/>
            <person name="Arachchi H.M."/>
            <person name="Berlin A.M."/>
            <person name="Chapman S.B."/>
            <person name="Dewar J."/>
            <person name="Goldberg J."/>
            <person name="Griggs A."/>
            <person name="Gujja S."/>
            <person name="Hansen M."/>
            <person name="Howarth C."/>
            <person name="Imamovic A."/>
            <person name="Larimer J."/>
            <person name="McCowan C."/>
            <person name="Murphy C."/>
            <person name="Neiman D."/>
            <person name="Pearson M."/>
            <person name="Priest M."/>
            <person name="Roberts A."/>
            <person name="Saif S."/>
            <person name="Shea T."/>
            <person name="Sisk P."/>
            <person name="Sykes S."/>
            <person name="Wortman J."/>
            <person name="Nusbaum C."/>
            <person name="Birren B."/>
        </authorList>
    </citation>
    <scope>NUCLEOTIDE SEQUENCE [LARGE SCALE GENOMIC DNA]</scope>
    <source>
        <strain evidence="2">Santa Lucia</strain>
    </source>
</reference>
<feature type="compositionally biased region" description="Polar residues" evidence="1">
    <location>
        <begin position="616"/>
        <end position="626"/>
    </location>
</feature>
<feature type="region of interest" description="Disordered" evidence="1">
    <location>
        <begin position="603"/>
        <end position="626"/>
    </location>
</feature>
<accession>W7FM62</accession>
<feature type="compositionally biased region" description="Low complexity" evidence="1">
    <location>
        <begin position="1115"/>
        <end position="1129"/>
    </location>
</feature>
<dbReference type="OrthoDB" id="378691at2759"/>
<feature type="region of interest" description="Disordered" evidence="1">
    <location>
        <begin position="1105"/>
        <end position="1131"/>
    </location>
</feature>
<proteinExistence type="predicted"/>
<name>W7FM62_PLAFA</name>